<proteinExistence type="predicted"/>
<dbReference type="EMBL" id="CP032664">
    <property type="protein sequence ID" value="QQO82685.1"/>
    <property type="molecule type" value="Genomic_DNA"/>
</dbReference>
<dbReference type="RefSeq" id="WP_397609046.1">
    <property type="nucleotide sequence ID" value="NZ_CP032664.1"/>
</dbReference>
<protein>
    <submittedName>
        <fullName evidence="1">DUF3486 family protein</fullName>
    </submittedName>
</protein>
<gene>
    <name evidence="1" type="ORF">D7032_05095</name>
</gene>
<dbReference type="AlphaFoldDB" id="A0A7T8ING3"/>
<organism evidence="1">
    <name type="scientific">Shewanella algae</name>
    <dbReference type="NCBI Taxonomy" id="38313"/>
    <lineage>
        <taxon>Bacteria</taxon>
        <taxon>Pseudomonadati</taxon>
        <taxon>Pseudomonadota</taxon>
        <taxon>Gammaproteobacteria</taxon>
        <taxon>Alteromonadales</taxon>
        <taxon>Shewanellaceae</taxon>
        <taxon>Shewanella</taxon>
    </lineage>
</organism>
<name>A0A7T8ING3_9GAMM</name>
<evidence type="ECO:0000313" key="1">
    <source>
        <dbReference type="EMBL" id="QQO82685.1"/>
    </source>
</evidence>
<sequence length="108" mass="12365">MKNERLTSAESHELAIIVQSIGARNVLKILRNAAAPKKNKRIYKFQKLPSDIRAKVAVMVSSGKHSQKDMLDYINTEIEKRNLDVMLKISRTSLNRFLNKVVYGNIPR</sequence>
<reference evidence="1" key="1">
    <citation type="submission" date="2018-09" db="EMBL/GenBank/DDBJ databases">
        <title>Genome sequencing and analysis.</title>
        <authorList>
            <person name="Huang Y.-T."/>
        </authorList>
    </citation>
    <scope>NUCLEOTIDE SEQUENCE</scope>
    <source>
        <strain evidence="1">HIDE</strain>
    </source>
</reference>
<accession>A0A7T8ING3</accession>